<dbReference type="Proteomes" id="UP000887116">
    <property type="component" value="Unassembled WGS sequence"/>
</dbReference>
<proteinExistence type="predicted"/>
<protein>
    <submittedName>
        <fullName evidence="1">Uncharacterized protein</fullName>
    </submittedName>
</protein>
<gene>
    <name evidence="1" type="ORF">TNCT_76881</name>
</gene>
<sequence>MLIGNLRISWVEVVMLIGNPRISWTEVVVLIQDPGISRSEMLEELQKFKLICDQREGNNQPQDQRNPPIVIEALRLNPEREKLTYRTSDIS</sequence>
<accession>A0A8X6HWI6</accession>
<evidence type="ECO:0000313" key="2">
    <source>
        <dbReference type="Proteomes" id="UP000887116"/>
    </source>
</evidence>
<evidence type="ECO:0000313" key="1">
    <source>
        <dbReference type="EMBL" id="GFR31169.1"/>
    </source>
</evidence>
<organism evidence="1 2">
    <name type="scientific">Trichonephila clavata</name>
    <name type="common">Joro spider</name>
    <name type="synonym">Nephila clavata</name>
    <dbReference type="NCBI Taxonomy" id="2740835"/>
    <lineage>
        <taxon>Eukaryota</taxon>
        <taxon>Metazoa</taxon>
        <taxon>Ecdysozoa</taxon>
        <taxon>Arthropoda</taxon>
        <taxon>Chelicerata</taxon>
        <taxon>Arachnida</taxon>
        <taxon>Araneae</taxon>
        <taxon>Araneomorphae</taxon>
        <taxon>Entelegynae</taxon>
        <taxon>Araneoidea</taxon>
        <taxon>Nephilidae</taxon>
        <taxon>Trichonephila</taxon>
    </lineage>
</organism>
<keyword evidence="2" id="KW-1185">Reference proteome</keyword>
<reference evidence="1" key="1">
    <citation type="submission" date="2020-07" db="EMBL/GenBank/DDBJ databases">
        <title>Multicomponent nature underlies the extraordinary mechanical properties of spider dragline silk.</title>
        <authorList>
            <person name="Kono N."/>
            <person name="Nakamura H."/>
            <person name="Mori M."/>
            <person name="Yoshida Y."/>
            <person name="Ohtoshi R."/>
            <person name="Malay A.D."/>
            <person name="Moran D.A.P."/>
            <person name="Tomita M."/>
            <person name="Numata K."/>
            <person name="Arakawa K."/>
        </authorList>
    </citation>
    <scope>NUCLEOTIDE SEQUENCE</scope>
</reference>
<dbReference type="AlphaFoldDB" id="A0A8X6HWI6"/>
<name>A0A8X6HWI6_TRICU</name>
<dbReference type="EMBL" id="BMAO01029359">
    <property type="protein sequence ID" value="GFR31169.1"/>
    <property type="molecule type" value="Genomic_DNA"/>
</dbReference>
<comment type="caution">
    <text evidence="1">The sequence shown here is derived from an EMBL/GenBank/DDBJ whole genome shotgun (WGS) entry which is preliminary data.</text>
</comment>